<dbReference type="KEGG" id="spri:SPRI_1284"/>
<reference evidence="7 8" key="1">
    <citation type="submission" date="2015-08" db="EMBL/GenBank/DDBJ databases">
        <title>Genome sequence of the pristinamycin over-producing bacterium Streptomyces pristinaespiralis HCCB10218.</title>
        <authorList>
            <person name="Tian J."/>
            <person name="Yang J."/>
            <person name="Li L."/>
            <person name="Ruan L."/>
            <person name="Wei W."/>
            <person name="Zheng G."/>
            <person name="Wei Z."/>
            <person name="Yang S."/>
            <person name="Ge M."/>
            <person name="Jiang W."/>
            <person name="Lu Y."/>
        </authorList>
    </citation>
    <scope>NUCLEOTIDE SEQUENCE [LARGE SCALE GENOMIC DNA]</scope>
    <source>
        <strain evidence="7 8">HCCB 10218</strain>
    </source>
</reference>
<dbReference type="Pfam" id="PF04686">
    <property type="entry name" value="SsgA"/>
    <property type="match status" value="1"/>
</dbReference>
<dbReference type="STRING" id="38300.SPRI_1284"/>
<dbReference type="GO" id="GO:0030435">
    <property type="term" value="P:sporulation resulting in formation of a cellular spore"/>
    <property type="evidence" value="ECO:0007669"/>
    <property type="project" value="UniProtKB-KW"/>
</dbReference>
<name>A0A0M4D6E8_STRPR</name>
<keyword evidence="6" id="KW-0131">Cell cycle</keyword>
<evidence type="ECO:0000256" key="6">
    <source>
        <dbReference type="ARBA" id="ARBA00023306"/>
    </source>
</evidence>
<evidence type="ECO:0000313" key="8">
    <source>
        <dbReference type="Proteomes" id="UP000060513"/>
    </source>
</evidence>
<evidence type="ECO:0000256" key="2">
    <source>
        <dbReference type="ARBA" id="ARBA00009323"/>
    </source>
</evidence>
<gene>
    <name evidence="7" type="ORF">SPRI_1284</name>
</gene>
<comment type="subcellular location">
    <subcellularLocation>
        <location evidence="1">Cell septum</location>
    </subcellularLocation>
</comment>
<evidence type="ECO:0000256" key="5">
    <source>
        <dbReference type="ARBA" id="ARBA00023210"/>
    </source>
</evidence>
<dbReference type="Proteomes" id="UP000060513">
    <property type="component" value="Chromosome"/>
</dbReference>
<protein>
    <submittedName>
        <fullName evidence="7">SsgD protein</fullName>
    </submittedName>
</protein>
<dbReference type="GO" id="GO:0030428">
    <property type="term" value="C:cell septum"/>
    <property type="evidence" value="ECO:0007669"/>
    <property type="project" value="UniProtKB-SubCell"/>
</dbReference>
<dbReference type="OrthoDB" id="3853096at2"/>
<evidence type="ECO:0000256" key="3">
    <source>
        <dbReference type="ARBA" id="ARBA00022618"/>
    </source>
</evidence>
<dbReference type="EMBL" id="CP011340">
    <property type="protein sequence ID" value="ALC19590.1"/>
    <property type="molecule type" value="Genomic_DNA"/>
</dbReference>
<dbReference type="GO" id="GO:0000917">
    <property type="term" value="P:division septum assembly"/>
    <property type="evidence" value="ECO:0007669"/>
    <property type="project" value="UniProtKB-KW"/>
</dbReference>
<evidence type="ECO:0000313" key="7">
    <source>
        <dbReference type="EMBL" id="ALC19590.1"/>
    </source>
</evidence>
<dbReference type="InterPro" id="IPR038658">
    <property type="entry name" value="SsgB_sf"/>
</dbReference>
<accession>A0A0M4D6E8</accession>
<dbReference type="Gene3D" id="2.30.31.20">
    <property type="entry name" value="Sporulation-specific cell division protein SsgB"/>
    <property type="match status" value="1"/>
</dbReference>
<keyword evidence="4" id="KW-0749">Sporulation</keyword>
<dbReference type="InterPro" id="IPR006776">
    <property type="entry name" value="SsgB"/>
</dbReference>
<sequence>MSSTIEQSVRARLISDAPHSLAVPVVLRYCDTDPFAVRMVFPPEACLNDTGVTWTFARSLLDAGLRAPTGDGDVHIWPCGRVQTMVELRSPEGVALLQLDTAGLRRFLVRSYATVPAGNEAAALDIERALAALLGNARG</sequence>
<dbReference type="RefSeq" id="WP_053556752.1">
    <property type="nucleotide sequence ID" value="NZ_CP011340.1"/>
</dbReference>
<dbReference type="AlphaFoldDB" id="A0A0M4D6E8"/>
<evidence type="ECO:0000256" key="4">
    <source>
        <dbReference type="ARBA" id="ARBA00022969"/>
    </source>
</evidence>
<comment type="similarity">
    <text evidence="2">Belongs to the SsgA family.</text>
</comment>
<keyword evidence="3" id="KW-0132">Cell division</keyword>
<keyword evidence="5" id="KW-0717">Septation</keyword>
<proteinExistence type="inferred from homology"/>
<evidence type="ECO:0000256" key="1">
    <source>
        <dbReference type="ARBA" id="ARBA00004431"/>
    </source>
</evidence>
<organism evidence="7">
    <name type="scientific">Streptomyces pristinaespiralis</name>
    <dbReference type="NCBI Taxonomy" id="38300"/>
    <lineage>
        <taxon>Bacteria</taxon>
        <taxon>Bacillati</taxon>
        <taxon>Actinomycetota</taxon>
        <taxon>Actinomycetes</taxon>
        <taxon>Kitasatosporales</taxon>
        <taxon>Streptomycetaceae</taxon>
        <taxon>Streptomyces</taxon>
    </lineage>
</organism>
<dbReference type="PATRIC" id="fig|38300.4.peg.1370"/>